<dbReference type="InterPro" id="IPR004276">
    <property type="entry name" value="GlycoTrans_28_N"/>
</dbReference>
<feature type="binding site" evidence="10">
    <location>
        <position position="125"/>
    </location>
    <ligand>
        <name>UDP-N-acetyl-alpha-D-glucosamine</name>
        <dbReference type="ChEBI" id="CHEBI:57705"/>
    </ligand>
</feature>
<dbReference type="GO" id="GO:0009252">
    <property type="term" value="P:peptidoglycan biosynthetic process"/>
    <property type="evidence" value="ECO:0007669"/>
    <property type="project" value="UniProtKB-UniRule"/>
</dbReference>
<keyword evidence="8 10" id="KW-0131">Cell cycle</keyword>
<dbReference type="InterPro" id="IPR006009">
    <property type="entry name" value="GlcNAc_MurG"/>
</dbReference>
<dbReference type="UniPathway" id="UPA00219"/>
<evidence type="ECO:0000256" key="3">
    <source>
        <dbReference type="ARBA" id="ARBA00022676"/>
    </source>
</evidence>
<feature type="binding site" evidence="10">
    <location>
        <begin position="13"/>
        <end position="15"/>
    </location>
    <ligand>
        <name>UDP-N-acetyl-alpha-D-glucosamine</name>
        <dbReference type="ChEBI" id="CHEBI:57705"/>
    </ligand>
</feature>
<dbReference type="GO" id="GO:0005886">
    <property type="term" value="C:plasma membrane"/>
    <property type="evidence" value="ECO:0007669"/>
    <property type="project" value="UniProtKB-SubCell"/>
</dbReference>
<dbReference type="PANTHER" id="PTHR21015">
    <property type="entry name" value="UDP-N-ACETYLGLUCOSAMINE--N-ACETYLMURAMYL-(PENTAPEPTIDE) PYROPHOSPHORYL-UNDECAPRENOL N-ACETYLGLUCOSAMINE TRANSFERASE 1"/>
    <property type="match status" value="1"/>
</dbReference>
<keyword evidence="6 10" id="KW-0573">Peptidoglycan synthesis</keyword>
<dbReference type="Gene3D" id="3.40.50.2000">
    <property type="entry name" value="Glycogen Phosphorylase B"/>
    <property type="match status" value="2"/>
</dbReference>
<feature type="binding site" evidence="10">
    <location>
        <position position="161"/>
    </location>
    <ligand>
        <name>UDP-N-acetyl-alpha-D-glucosamine</name>
        <dbReference type="ChEBI" id="CHEBI:57705"/>
    </ligand>
</feature>
<evidence type="ECO:0000259" key="12">
    <source>
        <dbReference type="Pfam" id="PF04101"/>
    </source>
</evidence>
<sequence length="357" mass="37998">MTTRTLMIMAGGTGGHIMPGLAVAHEMQSRGWRVVWLGHPERMEGRLVPAHGLPIEPLRFGGVRGKGLKALFALPFSLLRAGLQARSALARVKPDVVLGMGGYVAFPGGLAAWLKRIPMVIHEQNAVAGTANRWLAKMADKVLVGFPGALPGALMVGNPVRAELMQIDAADQRYGRRQGPLRLLVVGGSLGAKALNETLPEALALLAPDQRPVIVHQTGEQHLDAVRQAYARAGVEAQCHAFISDMKAALDDADVLVCRAGAMTVAEVAAVGVAALFVPLPHAIDDHQTANARYLSACHGGWLQPQSELTPQWLAAWLQQRTRTELADVARHAHEHASLNATQAIADACELAAGRGE</sequence>
<feature type="binding site" evidence="10">
    <location>
        <position position="189"/>
    </location>
    <ligand>
        <name>UDP-N-acetyl-alpha-D-glucosamine</name>
        <dbReference type="ChEBI" id="CHEBI:57705"/>
    </ligand>
</feature>
<evidence type="ECO:0000313" key="13">
    <source>
        <dbReference type="EMBL" id="MBC2770361.1"/>
    </source>
</evidence>
<feature type="domain" description="Glycosyltransferase family 28 N-terminal" evidence="11">
    <location>
        <begin position="7"/>
        <end position="143"/>
    </location>
</feature>
<dbReference type="HAMAP" id="MF_00033">
    <property type="entry name" value="MurG"/>
    <property type="match status" value="1"/>
</dbReference>
<dbReference type="NCBIfam" id="TIGR01133">
    <property type="entry name" value="murG"/>
    <property type="match status" value="1"/>
</dbReference>
<evidence type="ECO:0000256" key="2">
    <source>
        <dbReference type="ARBA" id="ARBA00022618"/>
    </source>
</evidence>
<comment type="subcellular location">
    <subcellularLocation>
        <location evidence="10">Cell membrane</location>
        <topology evidence="10">Peripheral membrane protein</topology>
        <orientation evidence="10">Cytoplasmic side</orientation>
    </subcellularLocation>
</comment>
<comment type="catalytic activity">
    <reaction evidence="10">
        <text>di-trans,octa-cis-undecaprenyl diphospho-N-acetyl-alpha-D-muramoyl-L-alanyl-D-glutamyl-meso-2,6-diaminopimeloyl-D-alanyl-D-alanine + UDP-N-acetyl-alpha-D-glucosamine = di-trans,octa-cis-undecaprenyl diphospho-[N-acetyl-alpha-D-glucosaminyl-(1-&gt;4)]-N-acetyl-alpha-D-muramoyl-L-alanyl-D-glutamyl-meso-2,6-diaminopimeloyl-D-alanyl-D-alanine + UDP + H(+)</text>
        <dbReference type="Rhea" id="RHEA:31227"/>
        <dbReference type="ChEBI" id="CHEBI:15378"/>
        <dbReference type="ChEBI" id="CHEBI:57705"/>
        <dbReference type="ChEBI" id="CHEBI:58223"/>
        <dbReference type="ChEBI" id="CHEBI:61387"/>
        <dbReference type="ChEBI" id="CHEBI:61388"/>
        <dbReference type="EC" id="2.4.1.227"/>
    </reaction>
</comment>
<dbReference type="GO" id="GO:0008360">
    <property type="term" value="P:regulation of cell shape"/>
    <property type="evidence" value="ECO:0007669"/>
    <property type="project" value="UniProtKB-KW"/>
</dbReference>
<protein>
    <recommendedName>
        <fullName evidence="10">UDP-N-acetylglucosamine--N-acetylmuramyl-(pentapeptide) pyrophosphoryl-undecaprenol N-acetylglucosamine transferase</fullName>
        <ecNumber evidence="10">2.4.1.227</ecNumber>
    </recommendedName>
    <alternativeName>
        <fullName evidence="10">Undecaprenyl-PP-MurNAc-pentapeptide-UDPGlcNAc GlcNAc transferase</fullName>
    </alternativeName>
</protein>
<evidence type="ECO:0000259" key="11">
    <source>
        <dbReference type="Pfam" id="PF03033"/>
    </source>
</evidence>
<gene>
    <name evidence="10 13" type="primary">murG</name>
    <name evidence="13" type="ORF">GTU67_10615</name>
</gene>
<keyword evidence="5 10" id="KW-0133">Cell shape</keyword>
<evidence type="ECO:0000256" key="4">
    <source>
        <dbReference type="ARBA" id="ARBA00022679"/>
    </source>
</evidence>
<dbReference type="Pfam" id="PF03033">
    <property type="entry name" value="Glyco_transf_28"/>
    <property type="match status" value="1"/>
</dbReference>
<evidence type="ECO:0000256" key="6">
    <source>
        <dbReference type="ARBA" id="ARBA00022984"/>
    </source>
</evidence>
<dbReference type="GO" id="GO:0071555">
    <property type="term" value="P:cell wall organization"/>
    <property type="evidence" value="ECO:0007669"/>
    <property type="project" value="UniProtKB-KW"/>
</dbReference>
<comment type="function">
    <text evidence="10">Cell wall formation. Catalyzes the transfer of a GlcNAc subunit on undecaprenyl-pyrophosphoryl-MurNAc-pentapeptide (lipid intermediate I) to form undecaprenyl-pyrophosphoryl-MurNAc-(pentapeptide)GlcNAc (lipid intermediate II).</text>
</comment>
<keyword evidence="1 10" id="KW-1003">Cell membrane</keyword>
<comment type="pathway">
    <text evidence="10">Cell wall biogenesis; peptidoglycan biosynthesis.</text>
</comment>
<evidence type="ECO:0000256" key="10">
    <source>
        <dbReference type="HAMAP-Rule" id="MF_00033"/>
    </source>
</evidence>
<reference evidence="13 14" key="1">
    <citation type="submission" date="2020-08" db="EMBL/GenBank/DDBJ databases">
        <title>Paraeoetvoesia sp. YC-7-48 draft genome sequence.</title>
        <authorList>
            <person name="Yao L."/>
        </authorList>
    </citation>
    <scope>NUCLEOTIDE SEQUENCE [LARGE SCALE GENOMIC DNA]</scope>
    <source>
        <strain evidence="14">YC-7-48</strain>
    </source>
</reference>
<comment type="caution">
    <text evidence="13">The sequence shown here is derived from an EMBL/GenBank/DDBJ whole genome shotgun (WGS) entry which is preliminary data.</text>
</comment>
<evidence type="ECO:0000313" key="14">
    <source>
        <dbReference type="Proteomes" id="UP000545386"/>
    </source>
</evidence>
<name>A0A842HT09_9BURK</name>
<dbReference type="GO" id="GO:0050511">
    <property type="term" value="F:undecaprenyldiphospho-muramoylpentapeptide beta-N-acetylglucosaminyltransferase activity"/>
    <property type="evidence" value="ECO:0007669"/>
    <property type="project" value="UniProtKB-UniRule"/>
</dbReference>
<accession>A0A842HT09</accession>
<dbReference type="Proteomes" id="UP000545386">
    <property type="component" value="Unassembled WGS sequence"/>
</dbReference>
<feature type="domain" description="Glycosyl transferase family 28 C-terminal" evidence="12">
    <location>
        <begin position="183"/>
        <end position="331"/>
    </location>
</feature>
<comment type="similarity">
    <text evidence="10">Belongs to the glycosyltransferase 28 family. MurG subfamily.</text>
</comment>
<organism evidence="13 14">
    <name type="scientific">Pusillimonas minor</name>
    <dbReference type="NCBI Taxonomy" id="2697024"/>
    <lineage>
        <taxon>Bacteria</taxon>
        <taxon>Pseudomonadati</taxon>
        <taxon>Pseudomonadota</taxon>
        <taxon>Betaproteobacteria</taxon>
        <taxon>Burkholderiales</taxon>
        <taxon>Alcaligenaceae</taxon>
        <taxon>Pusillimonas</taxon>
    </lineage>
</organism>
<keyword evidence="4 10" id="KW-0808">Transferase</keyword>
<dbReference type="EC" id="2.4.1.227" evidence="10"/>
<keyword evidence="7 10" id="KW-0472">Membrane</keyword>
<dbReference type="GO" id="GO:0005975">
    <property type="term" value="P:carbohydrate metabolic process"/>
    <property type="evidence" value="ECO:0007669"/>
    <property type="project" value="InterPro"/>
</dbReference>
<keyword evidence="3 10" id="KW-0328">Glycosyltransferase</keyword>
<dbReference type="GO" id="GO:0051301">
    <property type="term" value="P:cell division"/>
    <property type="evidence" value="ECO:0007669"/>
    <property type="project" value="UniProtKB-KW"/>
</dbReference>
<dbReference type="AlphaFoldDB" id="A0A842HT09"/>
<evidence type="ECO:0000256" key="8">
    <source>
        <dbReference type="ARBA" id="ARBA00023306"/>
    </source>
</evidence>
<keyword evidence="9 10" id="KW-0961">Cell wall biogenesis/degradation</keyword>
<keyword evidence="14" id="KW-1185">Reference proteome</keyword>
<dbReference type="EMBL" id="JACJUU010000008">
    <property type="protein sequence ID" value="MBC2770361.1"/>
    <property type="molecule type" value="Genomic_DNA"/>
</dbReference>
<feature type="binding site" evidence="10">
    <location>
        <position position="288"/>
    </location>
    <ligand>
        <name>UDP-N-acetyl-alpha-D-glucosamine</name>
        <dbReference type="ChEBI" id="CHEBI:57705"/>
    </ligand>
</feature>
<dbReference type="InterPro" id="IPR007235">
    <property type="entry name" value="Glyco_trans_28_C"/>
</dbReference>
<evidence type="ECO:0000256" key="1">
    <source>
        <dbReference type="ARBA" id="ARBA00022475"/>
    </source>
</evidence>
<keyword evidence="2 10" id="KW-0132">Cell division</keyword>
<feature type="binding site" evidence="10">
    <location>
        <position position="243"/>
    </location>
    <ligand>
        <name>UDP-N-acetyl-alpha-D-glucosamine</name>
        <dbReference type="ChEBI" id="CHEBI:57705"/>
    </ligand>
</feature>
<evidence type="ECO:0000256" key="5">
    <source>
        <dbReference type="ARBA" id="ARBA00022960"/>
    </source>
</evidence>
<proteinExistence type="inferred from homology"/>
<dbReference type="RefSeq" id="WP_185780046.1">
    <property type="nucleotide sequence ID" value="NZ_JACJUU010000008.1"/>
</dbReference>
<dbReference type="Pfam" id="PF04101">
    <property type="entry name" value="Glyco_tran_28_C"/>
    <property type="match status" value="1"/>
</dbReference>
<evidence type="ECO:0000256" key="7">
    <source>
        <dbReference type="ARBA" id="ARBA00023136"/>
    </source>
</evidence>
<comment type="caution">
    <text evidence="10">Lacks conserved residue(s) required for the propagation of feature annotation.</text>
</comment>
<dbReference type="PANTHER" id="PTHR21015:SF22">
    <property type="entry name" value="GLYCOSYLTRANSFERASE"/>
    <property type="match status" value="1"/>
</dbReference>
<dbReference type="CDD" id="cd03785">
    <property type="entry name" value="GT28_MurG"/>
    <property type="match status" value="1"/>
</dbReference>
<dbReference type="SUPFAM" id="SSF53756">
    <property type="entry name" value="UDP-Glycosyltransferase/glycogen phosphorylase"/>
    <property type="match status" value="1"/>
</dbReference>
<evidence type="ECO:0000256" key="9">
    <source>
        <dbReference type="ARBA" id="ARBA00023316"/>
    </source>
</evidence>